<name>A0ACC3CBG5_PYRYE</name>
<evidence type="ECO:0000313" key="1">
    <source>
        <dbReference type="EMBL" id="KAK1867601.1"/>
    </source>
</evidence>
<gene>
    <name evidence="1" type="ORF">I4F81_010107</name>
</gene>
<reference evidence="1" key="1">
    <citation type="submission" date="2019-11" db="EMBL/GenBank/DDBJ databases">
        <title>Nori genome reveals adaptations in red seaweeds to the harsh intertidal environment.</title>
        <authorList>
            <person name="Wang D."/>
            <person name="Mao Y."/>
        </authorList>
    </citation>
    <scope>NUCLEOTIDE SEQUENCE</scope>
    <source>
        <tissue evidence="1">Gametophyte</tissue>
    </source>
</reference>
<comment type="caution">
    <text evidence="1">The sequence shown here is derived from an EMBL/GenBank/DDBJ whole genome shotgun (WGS) entry which is preliminary data.</text>
</comment>
<evidence type="ECO:0000313" key="2">
    <source>
        <dbReference type="Proteomes" id="UP000798662"/>
    </source>
</evidence>
<proteinExistence type="predicted"/>
<accession>A0ACC3CBG5</accession>
<keyword evidence="2" id="KW-1185">Reference proteome</keyword>
<protein>
    <submittedName>
        <fullName evidence="1">Uncharacterized protein</fullName>
    </submittedName>
</protein>
<sequence>MKGPVGRCGIVAAFLATITHCSADPEEFTFPDGPDREALLRSFLATLAFVFSKIRMPLEADCLKPTAGGKRVSEATLHGGVLVAGRVVWASELRFLHVEVDEATEQWSKIFRTNHEDDDRATISSAPPEVTQSKLILGANVDVLTEDEPITPEELTKLRDDVSKWTRLLTMGTSQSGLVVVLVVTSTMRKRVPVLMPVTTVRRVAVLMPVTTVRRVAVLVLAPRMYRRELVLTSAATVRRVAVLVLAPRMCKRRLVLTSAATVRRVAVLVLAPTMCKSELVLTSAATARLVAVLVLAPTMCKRELVLTSAATVLRLVLGLALMSTVMRLASALLLAPNVCMRVLVLMSAATVLCLVQPLASQRRAAGSKTSVGRPGVVGPAAAGVEVPPAVTGASARGHRATASVVPSRVEGLSTAASARGHRATASVVL</sequence>
<organism evidence="1 2">
    <name type="scientific">Pyropia yezoensis</name>
    <name type="common">Susabi-nori</name>
    <name type="synonym">Porphyra yezoensis</name>
    <dbReference type="NCBI Taxonomy" id="2788"/>
    <lineage>
        <taxon>Eukaryota</taxon>
        <taxon>Rhodophyta</taxon>
        <taxon>Bangiophyceae</taxon>
        <taxon>Bangiales</taxon>
        <taxon>Bangiaceae</taxon>
        <taxon>Pyropia</taxon>
    </lineage>
</organism>
<dbReference type="EMBL" id="CM020620">
    <property type="protein sequence ID" value="KAK1867601.1"/>
    <property type="molecule type" value="Genomic_DNA"/>
</dbReference>
<dbReference type="Proteomes" id="UP000798662">
    <property type="component" value="Chromosome 3"/>
</dbReference>